<dbReference type="RefSeq" id="XP_002480832.1">
    <property type="nucleotide sequence ID" value="XM_002480787.1"/>
</dbReference>
<evidence type="ECO:0000256" key="1">
    <source>
        <dbReference type="ARBA" id="ARBA00004651"/>
    </source>
</evidence>
<dbReference type="PhylomeDB" id="B8M885"/>
<dbReference type="GO" id="GO:0016755">
    <property type="term" value="F:aminoacyltransferase activity"/>
    <property type="evidence" value="ECO:0007669"/>
    <property type="project" value="TreeGrafter"/>
</dbReference>
<evidence type="ECO:0000313" key="8">
    <source>
        <dbReference type="Proteomes" id="UP000001745"/>
    </source>
</evidence>
<evidence type="ECO:0000256" key="5">
    <source>
        <dbReference type="ARBA" id="ARBA00023136"/>
    </source>
</evidence>
<dbReference type="eggNOG" id="ENOG502S16U">
    <property type="taxonomic scope" value="Eukaryota"/>
</dbReference>
<dbReference type="InterPro" id="IPR051211">
    <property type="entry name" value="PG_lysyltransferase"/>
</dbReference>
<dbReference type="VEuPathDB" id="FungiDB:TSTA_036240"/>
<proteinExistence type="predicted"/>
<dbReference type="AlphaFoldDB" id="B8M885"/>
<dbReference type="PANTHER" id="PTHR34697">
    <property type="entry name" value="PHOSPHATIDYLGLYCEROL LYSYLTRANSFERASE"/>
    <property type="match status" value="1"/>
</dbReference>
<keyword evidence="4" id="KW-1133">Transmembrane helix</keyword>
<evidence type="ECO:0000259" key="6">
    <source>
        <dbReference type="Pfam" id="PF09924"/>
    </source>
</evidence>
<evidence type="ECO:0000256" key="2">
    <source>
        <dbReference type="ARBA" id="ARBA00022475"/>
    </source>
</evidence>
<dbReference type="EMBL" id="EQ962654">
    <property type="protein sequence ID" value="EED20398.1"/>
    <property type="molecule type" value="Genomic_DNA"/>
</dbReference>
<comment type="subcellular location">
    <subcellularLocation>
        <location evidence="1">Cell membrane</location>
        <topology evidence="1">Multi-pass membrane protein</topology>
    </subcellularLocation>
</comment>
<dbReference type="GeneID" id="8101895"/>
<accession>B8M885</accession>
<keyword evidence="3" id="KW-0812">Transmembrane</keyword>
<dbReference type="GO" id="GO:0055091">
    <property type="term" value="P:phospholipid homeostasis"/>
    <property type="evidence" value="ECO:0007669"/>
    <property type="project" value="TreeGrafter"/>
</dbReference>
<dbReference type="Pfam" id="PF09924">
    <property type="entry name" value="LPG_synthase_C"/>
    <property type="match status" value="1"/>
</dbReference>
<keyword evidence="2" id="KW-1003">Cell membrane</keyword>
<feature type="domain" description="Phosphatidylglycerol lysyltransferase C-terminal" evidence="6">
    <location>
        <begin position="89"/>
        <end position="174"/>
    </location>
</feature>
<evidence type="ECO:0000256" key="4">
    <source>
        <dbReference type="ARBA" id="ARBA00022989"/>
    </source>
</evidence>
<dbReference type="Proteomes" id="UP000001745">
    <property type="component" value="Unassembled WGS sequence"/>
</dbReference>
<dbReference type="PANTHER" id="PTHR34697:SF2">
    <property type="entry name" value="PHOSPHATIDYLGLYCEROL LYSYLTRANSFERASE"/>
    <property type="match status" value="1"/>
</dbReference>
<keyword evidence="5" id="KW-0472">Membrane</keyword>
<keyword evidence="8" id="KW-1185">Reference proteome</keyword>
<sequence length="428" mass="48070">MRRKSEDTTNLTIHQTVGDDLRQQLQRQVIGSDLSHGKQPLSPTSPTDASHWQTCTATASYAGFSEGSLNSQHITLNTFTQTRAVNALVEKYGRMSHMFIRDKGANFFVGCNGNAALCFKVKAKVAIILGDPLCEPDLYMAIVDEFALYRKKRGWDILVQAVSHEFTRQARERNWPSLCGVRERVLNPLTNPVIHCEAGKSGKRMLAQNSSDTPNRNLELEDKLTGVYEAWRHKRNASGVPQLHSATYDIMAFPQLGLFIYTVDRNGTVNGVAALRRLASGGYHVDPFVNAPGSHKCIPDLLIFGALSVLKVMGVSYLSLGEEILTTNVESFGFSEKLQQRRRAASRWVLARLPPREKSFFNDKYKPDPELETRLYSVFPSGEPGLRHSIAMMQFSNINIWSILLMELWKWICSLFSWSKILSGKGDN</sequence>
<dbReference type="OrthoDB" id="4223508at2759"/>
<dbReference type="HOGENOM" id="CLU_032338_0_0_1"/>
<protein>
    <recommendedName>
        <fullName evidence="6">Phosphatidylglycerol lysyltransferase C-terminal domain-containing protein</fullName>
    </recommendedName>
</protein>
<evidence type="ECO:0000313" key="7">
    <source>
        <dbReference type="EMBL" id="EED20398.1"/>
    </source>
</evidence>
<dbReference type="InterPro" id="IPR024320">
    <property type="entry name" value="LPG_synthase_C"/>
</dbReference>
<evidence type="ECO:0000256" key="3">
    <source>
        <dbReference type="ARBA" id="ARBA00022692"/>
    </source>
</evidence>
<organism evidence="7 8">
    <name type="scientific">Talaromyces stipitatus (strain ATCC 10500 / CBS 375.48 / QM 6759 / NRRL 1006)</name>
    <name type="common">Penicillium stipitatum</name>
    <dbReference type="NCBI Taxonomy" id="441959"/>
    <lineage>
        <taxon>Eukaryota</taxon>
        <taxon>Fungi</taxon>
        <taxon>Dikarya</taxon>
        <taxon>Ascomycota</taxon>
        <taxon>Pezizomycotina</taxon>
        <taxon>Eurotiomycetes</taxon>
        <taxon>Eurotiomycetidae</taxon>
        <taxon>Eurotiales</taxon>
        <taxon>Trichocomaceae</taxon>
        <taxon>Talaromyces</taxon>
        <taxon>Talaromyces sect. Talaromyces</taxon>
    </lineage>
</organism>
<name>B8M885_TALSN</name>
<dbReference type="OMA" id="THTAALC"/>
<dbReference type="InParanoid" id="B8M885"/>
<gene>
    <name evidence="7" type="ORF">TSTA_036240</name>
</gene>
<reference evidence="8" key="1">
    <citation type="journal article" date="2015" name="Genome Announc.">
        <title>Genome sequence of the AIDS-associated pathogen Penicillium marneffei (ATCC18224) and its near taxonomic relative Talaromyces stipitatus (ATCC10500).</title>
        <authorList>
            <person name="Nierman W.C."/>
            <person name="Fedorova-Abrams N.D."/>
            <person name="Andrianopoulos A."/>
        </authorList>
    </citation>
    <scope>NUCLEOTIDE SEQUENCE [LARGE SCALE GENOMIC DNA]</scope>
    <source>
        <strain evidence="8">ATCC 10500 / CBS 375.48 / QM 6759 / NRRL 1006</strain>
    </source>
</reference>
<dbReference type="STRING" id="441959.B8M885"/>
<dbReference type="GO" id="GO:0005886">
    <property type="term" value="C:plasma membrane"/>
    <property type="evidence" value="ECO:0007669"/>
    <property type="project" value="UniProtKB-SubCell"/>
</dbReference>